<evidence type="ECO:0000313" key="4">
    <source>
        <dbReference type="EMBL" id="KAG2922447.1"/>
    </source>
</evidence>
<keyword evidence="2" id="KW-0472">Membrane</keyword>
<comment type="caution">
    <text evidence="3">The sequence shown here is derived from an EMBL/GenBank/DDBJ whole genome shotgun (WGS) entry which is preliminary data.</text>
</comment>
<feature type="compositionally biased region" description="Polar residues" evidence="1">
    <location>
        <begin position="352"/>
        <end position="361"/>
    </location>
</feature>
<name>A0A8T1BN92_9STRA</name>
<dbReference type="AlphaFoldDB" id="A0A8T1BN92"/>
<protein>
    <submittedName>
        <fullName evidence="3">Uncharacterized protein</fullName>
    </submittedName>
</protein>
<evidence type="ECO:0000256" key="1">
    <source>
        <dbReference type="SAM" id="MobiDB-lite"/>
    </source>
</evidence>
<feature type="compositionally biased region" description="Basic residues" evidence="1">
    <location>
        <begin position="261"/>
        <end position="278"/>
    </location>
</feature>
<evidence type="ECO:0000313" key="3">
    <source>
        <dbReference type="EMBL" id="KAG2905408.1"/>
    </source>
</evidence>
<dbReference type="Proteomes" id="UP000774804">
    <property type="component" value="Unassembled WGS sequence"/>
</dbReference>
<evidence type="ECO:0000313" key="6">
    <source>
        <dbReference type="Proteomes" id="UP000774804"/>
    </source>
</evidence>
<feature type="compositionally biased region" description="Polar residues" evidence="1">
    <location>
        <begin position="224"/>
        <end position="244"/>
    </location>
</feature>
<keyword evidence="2" id="KW-0812">Transmembrane</keyword>
<dbReference type="Proteomes" id="UP000697107">
    <property type="component" value="Unassembled WGS sequence"/>
</dbReference>
<dbReference type="Proteomes" id="UP000736787">
    <property type="component" value="Unassembled WGS sequence"/>
</dbReference>
<organism evidence="3 6">
    <name type="scientific">Phytophthora cactorum</name>
    <dbReference type="NCBI Taxonomy" id="29920"/>
    <lineage>
        <taxon>Eukaryota</taxon>
        <taxon>Sar</taxon>
        <taxon>Stramenopiles</taxon>
        <taxon>Oomycota</taxon>
        <taxon>Peronosporomycetes</taxon>
        <taxon>Peronosporales</taxon>
        <taxon>Peronosporaceae</taxon>
        <taxon>Phytophthora</taxon>
    </lineage>
</organism>
<dbReference type="EMBL" id="RCML01000578">
    <property type="protein sequence ID" value="KAG2973388.1"/>
    <property type="molecule type" value="Genomic_DNA"/>
</dbReference>
<keyword evidence="2" id="KW-1133">Transmembrane helix</keyword>
<evidence type="ECO:0000313" key="5">
    <source>
        <dbReference type="EMBL" id="KAG2973388.1"/>
    </source>
</evidence>
<dbReference type="EMBL" id="RCMK01000551">
    <property type="protein sequence ID" value="KAG2922447.1"/>
    <property type="molecule type" value="Genomic_DNA"/>
</dbReference>
<dbReference type="VEuPathDB" id="FungiDB:PC110_g22919"/>
<feature type="compositionally biased region" description="Low complexity" evidence="1">
    <location>
        <begin position="245"/>
        <end position="256"/>
    </location>
</feature>
<accession>A0A8T1BN92</accession>
<gene>
    <name evidence="3" type="ORF">PC115_g14621</name>
    <name evidence="4" type="ORF">PC117_g15972</name>
    <name evidence="5" type="ORF">PC118_g15159</name>
</gene>
<feature type="transmembrane region" description="Helical" evidence="2">
    <location>
        <begin position="609"/>
        <end position="629"/>
    </location>
</feature>
<feature type="region of interest" description="Disordered" evidence="1">
    <location>
        <begin position="223"/>
        <end position="278"/>
    </location>
</feature>
<evidence type="ECO:0000256" key="2">
    <source>
        <dbReference type="SAM" id="Phobius"/>
    </source>
</evidence>
<sequence>MLDNQNPGGRYDDKELAEHTKSLRNTADIKLPSLSKKEDYQAWFSEVPLHFESRLLGEITYGAERFDSVEGYQRPKYAERYKARKVKAFSALALSLSVDLRTTFKIDSIRDQMEAPSLLWQRITEHFEVGDGVNPDYPRHELMNRQLQSKEAVTKYVQDIDGMVHRLRQAKGEFEEWEHASLLILNTLLVFPDLAREHSLWISKHDRRTMPLAEALQRLRSAEHSSNQLLQQKSLAAPRTSQSSVNQVNNVGQHAGQGQGHAHKRHRQRKGKNAEKKKRYTCANCDQEGYWYAECTANTGMELKPELVQRLSKKKGKRQAVSLVNLVRRVRMTLTTSEPRRLFENLALGPSHRSTGATGAMQTKRAGSPIYSPTSPASDDKDEDENQGRVVRSVNGVSVPVAPQQLQLQPAQAVQSVQPLQLVQPTQLMQSTLYVHHDVGVPYGWRAPAVGAVQRQWEGIQAQGQPSAWDRLFYYLGQGLSSGSQGSMFEPGHNKGGPCVDPPVPANNYHDCYAEPRRRQGPEERPYDGGLYGVNDMDLEMYTEVYLNEDTRLCLVEKSGENQYVGKLEPAGRHHVDVHHKEDQSHNGVTTHHRELCWTAVSWEFATSWAFAASGMYCATMVIAAWVLAAKKRYWIALVTSERTIATEWPFESKKIATSKTTKT</sequence>
<dbReference type="VEuPathDB" id="FungiDB:PC110_g15076"/>
<dbReference type="EMBL" id="RCMI01000565">
    <property type="protein sequence ID" value="KAG2905408.1"/>
    <property type="molecule type" value="Genomic_DNA"/>
</dbReference>
<proteinExistence type="predicted"/>
<reference evidence="3" key="1">
    <citation type="submission" date="2018-10" db="EMBL/GenBank/DDBJ databases">
        <title>Effector identification in a new, highly contiguous assembly of the strawberry crown rot pathogen Phytophthora cactorum.</title>
        <authorList>
            <person name="Armitage A.D."/>
            <person name="Nellist C.F."/>
            <person name="Bates H."/>
            <person name="Vickerstaff R.J."/>
            <person name="Harrison R.J."/>
        </authorList>
    </citation>
    <scope>NUCLEOTIDE SEQUENCE</scope>
    <source>
        <strain evidence="3">4032</strain>
        <strain evidence="4">4040</strain>
        <strain evidence="5">P415</strain>
    </source>
</reference>
<feature type="region of interest" description="Disordered" evidence="1">
    <location>
        <begin position="349"/>
        <end position="388"/>
    </location>
</feature>